<protein>
    <submittedName>
        <fullName evidence="2">Uncharacterized protein</fullName>
    </submittedName>
</protein>
<keyword evidence="1" id="KW-0732">Signal</keyword>
<dbReference type="EMBL" id="CM003530">
    <property type="protein sequence ID" value="RCV16082.1"/>
    <property type="molecule type" value="Genomic_DNA"/>
</dbReference>
<feature type="signal peptide" evidence="1">
    <location>
        <begin position="1"/>
        <end position="18"/>
    </location>
</feature>
<reference evidence="2" key="2">
    <citation type="submission" date="2015-07" db="EMBL/GenBank/DDBJ databases">
        <authorList>
            <person name="Noorani M."/>
        </authorList>
    </citation>
    <scope>NUCLEOTIDE SEQUENCE</scope>
    <source>
        <strain evidence="2">Yugu1</strain>
    </source>
</reference>
<evidence type="ECO:0000256" key="1">
    <source>
        <dbReference type="SAM" id="SignalP"/>
    </source>
</evidence>
<gene>
    <name evidence="2" type="ORF">SETIT_3G109000v2</name>
</gene>
<dbReference type="AlphaFoldDB" id="A0A368QDX6"/>
<organism evidence="2">
    <name type="scientific">Setaria italica</name>
    <name type="common">Foxtail millet</name>
    <name type="synonym">Panicum italicum</name>
    <dbReference type="NCBI Taxonomy" id="4555"/>
    <lineage>
        <taxon>Eukaryota</taxon>
        <taxon>Viridiplantae</taxon>
        <taxon>Streptophyta</taxon>
        <taxon>Embryophyta</taxon>
        <taxon>Tracheophyta</taxon>
        <taxon>Spermatophyta</taxon>
        <taxon>Magnoliopsida</taxon>
        <taxon>Liliopsida</taxon>
        <taxon>Poales</taxon>
        <taxon>Poaceae</taxon>
        <taxon>PACMAD clade</taxon>
        <taxon>Panicoideae</taxon>
        <taxon>Panicodae</taxon>
        <taxon>Paniceae</taxon>
        <taxon>Cenchrinae</taxon>
        <taxon>Setaria</taxon>
    </lineage>
</organism>
<proteinExistence type="predicted"/>
<feature type="chain" id="PRO_5016680068" evidence="1">
    <location>
        <begin position="19"/>
        <end position="68"/>
    </location>
</feature>
<reference evidence="2" key="1">
    <citation type="journal article" date="2012" name="Nat. Biotechnol.">
        <title>Reference genome sequence of the model plant Setaria.</title>
        <authorList>
            <person name="Bennetzen J.L."/>
            <person name="Schmutz J."/>
            <person name="Wang H."/>
            <person name="Percifield R."/>
            <person name="Hawkins J."/>
            <person name="Pontaroli A.C."/>
            <person name="Estep M."/>
            <person name="Feng L."/>
            <person name="Vaughn J.N."/>
            <person name="Grimwood J."/>
            <person name="Jenkins J."/>
            <person name="Barry K."/>
            <person name="Lindquist E."/>
            <person name="Hellsten U."/>
            <person name="Deshpande S."/>
            <person name="Wang X."/>
            <person name="Wu X."/>
            <person name="Mitros T."/>
            <person name="Triplett J."/>
            <person name="Yang X."/>
            <person name="Ye C.Y."/>
            <person name="Mauro-Herrera M."/>
            <person name="Wang L."/>
            <person name="Li P."/>
            <person name="Sharma M."/>
            <person name="Sharma R."/>
            <person name="Ronald P.C."/>
            <person name="Panaud O."/>
            <person name="Kellogg E.A."/>
            <person name="Brutnell T.P."/>
            <person name="Doust A.N."/>
            <person name="Tuskan G.A."/>
            <person name="Rokhsar D."/>
            <person name="Devos K.M."/>
        </authorList>
    </citation>
    <scope>NUCLEOTIDE SEQUENCE [LARGE SCALE GENOMIC DNA]</scope>
    <source>
        <strain evidence="2">Yugu1</strain>
    </source>
</reference>
<name>A0A368QDX6_SETIT</name>
<sequence>MLLWLSLFNGKFSVLLRAHDVVPEVGIFSVGNGRNSKPEVKVKIYTGILGKSTIAMVMDGGDAYSHMP</sequence>
<evidence type="ECO:0000313" key="2">
    <source>
        <dbReference type="EMBL" id="RCV16082.1"/>
    </source>
</evidence>
<accession>A0A368QDX6</accession>